<evidence type="ECO:0008006" key="3">
    <source>
        <dbReference type="Google" id="ProtNLM"/>
    </source>
</evidence>
<name>K2JI09_9PROT</name>
<accession>K2JI09</accession>
<comment type="caution">
    <text evidence="1">The sequence shown here is derived from an EMBL/GenBank/DDBJ whole genome shotgun (WGS) entry which is preliminary data.</text>
</comment>
<dbReference type="Proteomes" id="UP000006746">
    <property type="component" value="Unassembled WGS sequence"/>
</dbReference>
<gene>
    <name evidence="1" type="ORF">P24_15571</name>
</gene>
<keyword evidence="2" id="KW-1185">Reference proteome</keyword>
<dbReference type="Pfam" id="PF07310">
    <property type="entry name" value="PAS_5"/>
    <property type="match status" value="1"/>
</dbReference>
<evidence type="ECO:0000313" key="2">
    <source>
        <dbReference type="Proteomes" id="UP000006746"/>
    </source>
</evidence>
<dbReference type="AlphaFoldDB" id="K2JI09"/>
<dbReference type="STRING" id="1207063.P24_15571"/>
<organism evidence="1 2">
    <name type="scientific">Oceanibaculum indicum P24</name>
    <dbReference type="NCBI Taxonomy" id="1207063"/>
    <lineage>
        <taxon>Bacteria</taxon>
        <taxon>Pseudomonadati</taxon>
        <taxon>Pseudomonadota</taxon>
        <taxon>Alphaproteobacteria</taxon>
        <taxon>Rhodospirillales</taxon>
        <taxon>Oceanibaculaceae</taxon>
        <taxon>Oceanibaculum</taxon>
    </lineage>
</organism>
<reference evidence="1 2" key="1">
    <citation type="journal article" date="2012" name="J. Bacteriol.">
        <title>Genome Sequence of Oceanibaculum indicum Type Strain P24.</title>
        <authorList>
            <person name="Lai Q."/>
            <person name="Shao Z."/>
        </authorList>
    </citation>
    <scope>NUCLEOTIDE SEQUENCE [LARGE SCALE GENOMIC DNA]</scope>
    <source>
        <strain evidence="1 2">P24</strain>
    </source>
</reference>
<protein>
    <recommendedName>
        <fullName evidence="3">PAS domain-containing protein</fullName>
    </recommendedName>
</protein>
<dbReference type="eggNOG" id="COG5388">
    <property type="taxonomic scope" value="Bacteria"/>
</dbReference>
<dbReference type="InterPro" id="IPR009922">
    <property type="entry name" value="DUF1457"/>
</dbReference>
<evidence type="ECO:0000313" key="1">
    <source>
        <dbReference type="EMBL" id="EKE70279.1"/>
    </source>
</evidence>
<dbReference type="EMBL" id="AMRL01000026">
    <property type="protein sequence ID" value="EKE70279.1"/>
    <property type="molecule type" value="Genomic_DNA"/>
</dbReference>
<sequence length="172" mass="20066">MSAFGSRFVTETARDWFLVDDATERDGWHPLVRTVHDYWLRIAPPGLLPGRQHMDPLDIPDLLPRIWLLDVIWPGPEFRFRLVGSRIVNRLGHDPTGERLEDASLDYEQNPSLTERYRATVEHRQPTYRLGPQRLTRTRDFEFVENIFLPMAEDGRTVDMLMALSVLVDNPD</sequence>
<proteinExistence type="predicted"/>